<evidence type="ECO:0000256" key="3">
    <source>
        <dbReference type="SAM" id="MobiDB-lite"/>
    </source>
</evidence>
<sequence>MSVYYNNTRERWLYDFECGGKRHAGYCRDPKTGELAKNKTQAKRFEEAMRATALAELKADGKPTTKPSAYTVAQMVAEFASRKHAGKNWINEQVYVRELLEFFGADTPVAEVTEARIWEYVAWSRKQPLRVYMGAGKTKAQVAEGPRAKAPLFKESCRTRSDATTNRYLICLGSALRITHTLRDSAGNLLLPELPKVPRLNEPQHLPRPISDDNLMAIINHPEVPAHLADAALLVRLMGFRKAEVFGLRVQQVDFSVRGVWLEAEQTKGGRAECVPASDEAIELLRRLVDQAREWKTDHLFTYQHGQKGERRPVKDPRRAWRTVLKKLGIKHRWHDTKASFVTAVAQVASAATTKALARHKDHRTTERYIEVADPVRRQAVEAISFGGQQPARRKSPKRESQTGAASDLDSLAGLENEKALEPLGSKAFPIHPELVGATGFEPATPRPPV</sequence>
<dbReference type="AlphaFoldDB" id="A0A3S0WW95"/>
<name>A0A3S0WW95_9PROT</name>
<comment type="caution">
    <text evidence="5">The sequence shown here is derived from an EMBL/GenBank/DDBJ whole genome shotgun (WGS) entry which is preliminary data.</text>
</comment>
<feature type="region of interest" description="Disordered" evidence="3">
    <location>
        <begin position="386"/>
        <end position="417"/>
    </location>
</feature>
<dbReference type="OrthoDB" id="67979at2"/>
<evidence type="ECO:0000256" key="1">
    <source>
        <dbReference type="ARBA" id="ARBA00022908"/>
    </source>
</evidence>
<evidence type="ECO:0000313" key="5">
    <source>
        <dbReference type="EMBL" id="RUQ66030.1"/>
    </source>
</evidence>
<keyword evidence="6" id="KW-1185">Reference proteome</keyword>
<feature type="domain" description="Tyr recombinase" evidence="4">
    <location>
        <begin position="205"/>
        <end position="383"/>
    </location>
</feature>
<organism evidence="5 6">
    <name type="scientific">Azospirillum doebereinerae</name>
    <dbReference type="NCBI Taxonomy" id="92933"/>
    <lineage>
        <taxon>Bacteria</taxon>
        <taxon>Pseudomonadati</taxon>
        <taxon>Pseudomonadota</taxon>
        <taxon>Alphaproteobacteria</taxon>
        <taxon>Rhodospirillales</taxon>
        <taxon>Azospirillaceae</taxon>
        <taxon>Azospirillum</taxon>
    </lineage>
</organism>
<dbReference type="PROSITE" id="PS51898">
    <property type="entry name" value="TYR_RECOMBINASE"/>
    <property type="match status" value="1"/>
</dbReference>
<gene>
    <name evidence="5" type="ORF">EJ913_24530</name>
</gene>
<evidence type="ECO:0000313" key="6">
    <source>
        <dbReference type="Proteomes" id="UP000280346"/>
    </source>
</evidence>
<dbReference type="EMBL" id="RZIJ01000024">
    <property type="protein sequence ID" value="RUQ66030.1"/>
    <property type="molecule type" value="Genomic_DNA"/>
</dbReference>
<dbReference type="RefSeq" id="WP_127002899.1">
    <property type="nucleotide sequence ID" value="NZ_JBNPXW010000011.1"/>
</dbReference>
<proteinExistence type="predicted"/>
<dbReference type="PANTHER" id="PTHR30349">
    <property type="entry name" value="PHAGE INTEGRASE-RELATED"/>
    <property type="match status" value="1"/>
</dbReference>
<reference evidence="5 6" key="1">
    <citation type="submission" date="2018-12" db="EMBL/GenBank/DDBJ databases">
        <authorList>
            <person name="Yang Y."/>
        </authorList>
    </citation>
    <scope>NUCLEOTIDE SEQUENCE [LARGE SCALE GENOMIC DNA]</scope>
    <source>
        <strain evidence="5 6">GSF71</strain>
    </source>
</reference>
<dbReference type="InterPro" id="IPR002104">
    <property type="entry name" value="Integrase_catalytic"/>
</dbReference>
<dbReference type="GO" id="GO:0015074">
    <property type="term" value="P:DNA integration"/>
    <property type="evidence" value="ECO:0007669"/>
    <property type="project" value="UniProtKB-KW"/>
</dbReference>
<dbReference type="InterPro" id="IPR011010">
    <property type="entry name" value="DNA_brk_join_enz"/>
</dbReference>
<dbReference type="GO" id="GO:0003677">
    <property type="term" value="F:DNA binding"/>
    <property type="evidence" value="ECO:0007669"/>
    <property type="project" value="InterPro"/>
</dbReference>
<dbReference type="PANTHER" id="PTHR30349:SF64">
    <property type="entry name" value="PROPHAGE INTEGRASE INTD-RELATED"/>
    <property type="match status" value="1"/>
</dbReference>
<keyword evidence="1" id="KW-0229">DNA integration</keyword>
<dbReference type="InterPro" id="IPR050090">
    <property type="entry name" value="Tyrosine_recombinase_XerCD"/>
</dbReference>
<dbReference type="Gene3D" id="1.10.443.10">
    <property type="entry name" value="Intergrase catalytic core"/>
    <property type="match status" value="1"/>
</dbReference>
<dbReference type="GO" id="GO:0006310">
    <property type="term" value="P:DNA recombination"/>
    <property type="evidence" value="ECO:0007669"/>
    <property type="project" value="UniProtKB-KW"/>
</dbReference>
<keyword evidence="2" id="KW-0233">DNA recombination</keyword>
<accession>A0A3S0WW95</accession>
<dbReference type="InterPro" id="IPR013762">
    <property type="entry name" value="Integrase-like_cat_sf"/>
</dbReference>
<evidence type="ECO:0000256" key="2">
    <source>
        <dbReference type="ARBA" id="ARBA00023172"/>
    </source>
</evidence>
<dbReference type="SUPFAM" id="SSF56349">
    <property type="entry name" value="DNA breaking-rejoining enzymes"/>
    <property type="match status" value="1"/>
</dbReference>
<dbReference type="Proteomes" id="UP000280346">
    <property type="component" value="Unassembled WGS sequence"/>
</dbReference>
<protein>
    <recommendedName>
        <fullName evidence="4">Tyr recombinase domain-containing protein</fullName>
    </recommendedName>
</protein>
<evidence type="ECO:0000259" key="4">
    <source>
        <dbReference type="PROSITE" id="PS51898"/>
    </source>
</evidence>
<dbReference type="Pfam" id="PF00589">
    <property type="entry name" value="Phage_integrase"/>
    <property type="match status" value="1"/>
</dbReference>